<gene>
    <name evidence="2" type="ORF">EZJ19_11025</name>
</gene>
<dbReference type="RefSeq" id="WP_131447535.1">
    <property type="nucleotide sequence ID" value="NZ_SJZB01000042.1"/>
</dbReference>
<proteinExistence type="predicted"/>
<reference evidence="2 3" key="1">
    <citation type="submission" date="2019-03" db="EMBL/GenBank/DDBJ databases">
        <title>Genome sequence of Thiobacillaceae bacterium LSR1, a sulfur-oxidizing bacterium isolated from freshwater sediment.</title>
        <authorList>
            <person name="Li S."/>
        </authorList>
    </citation>
    <scope>NUCLEOTIDE SEQUENCE [LARGE SCALE GENOMIC DNA]</scope>
    <source>
        <strain evidence="2 3">LSR1</strain>
    </source>
</reference>
<keyword evidence="3" id="KW-1185">Reference proteome</keyword>
<keyword evidence="1" id="KW-0472">Membrane</keyword>
<dbReference type="AlphaFoldDB" id="A0A4R1B780"/>
<feature type="transmembrane region" description="Helical" evidence="1">
    <location>
        <begin position="47"/>
        <end position="72"/>
    </location>
</feature>
<keyword evidence="1" id="KW-0812">Transmembrane</keyword>
<sequence length="86" mass="9895">MTKRRKLLTWLGLFFSLPAAGYAGVSFIFYSWLSAAEPERWPPERAGVWAFGALALAILFFGLFVYCLVSLIREANRRYREEQKAT</sequence>
<comment type="caution">
    <text evidence="2">The sequence shown here is derived from an EMBL/GenBank/DDBJ whole genome shotgun (WGS) entry which is preliminary data.</text>
</comment>
<dbReference type="OrthoDB" id="9848009at2"/>
<dbReference type="EMBL" id="SJZB01000042">
    <property type="protein sequence ID" value="TCJ12767.1"/>
    <property type="molecule type" value="Genomic_DNA"/>
</dbReference>
<protein>
    <submittedName>
        <fullName evidence="2">Uncharacterized protein</fullName>
    </submittedName>
</protein>
<name>A0A4R1B780_9PROT</name>
<organism evidence="2 3">
    <name type="scientific">Parasulfuritortus cantonensis</name>
    <dbReference type="NCBI Taxonomy" id="2528202"/>
    <lineage>
        <taxon>Bacteria</taxon>
        <taxon>Pseudomonadati</taxon>
        <taxon>Pseudomonadota</taxon>
        <taxon>Betaproteobacteria</taxon>
        <taxon>Nitrosomonadales</taxon>
        <taxon>Thiobacillaceae</taxon>
        <taxon>Parasulfuritortus</taxon>
    </lineage>
</organism>
<accession>A0A4R1B780</accession>
<evidence type="ECO:0000256" key="1">
    <source>
        <dbReference type="SAM" id="Phobius"/>
    </source>
</evidence>
<keyword evidence="1" id="KW-1133">Transmembrane helix</keyword>
<evidence type="ECO:0000313" key="3">
    <source>
        <dbReference type="Proteomes" id="UP000295443"/>
    </source>
</evidence>
<evidence type="ECO:0000313" key="2">
    <source>
        <dbReference type="EMBL" id="TCJ12767.1"/>
    </source>
</evidence>
<dbReference type="Proteomes" id="UP000295443">
    <property type="component" value="Unassembled WGS sequence"/>
</dbReference>